<sequence>MITTVRERLLNSVHIQWDLPAFLRFLQDQVELSDDVRKTENLRLEVEQSMSATERPSSSDQATAMKNKPEDARREKSELRFTTAVVCAELGEACPMCGGNHLTDECSRFLKHPVPERCRCVRRLHLCFVCLQKEHRRWDCLRRKPAQTRNVLLEWEAINLREKRQRDPRYTRQMRAKGNG</sequence>
<proteinExistence type="predicted"/>
<feature type="compositionally biased region" description="Basic and acidic residues" evidence="1">
    <location>
        <begin position="67"/>
        <end position="76"/>
    </location>
</feature>
<feature type="compositionally biased region" description="Polar residues" evidence="1">
    <location>
        <begin position="48"/>
        <end position="64"/>
    </location>
</feature>
<dbReference type="OrthoDB" id="5937770at2759"/>
<dbReference type="EMBL" id="JYDI01000114">
    <property type="protein sequence ID" value="KRY51952.1"/>
    <property type="molecule type" value="Genomic_DNA"/>
</dbReference>
<comment type="caution">
    <text evidence="2">The sequence shown here is derived from an EMBL/GenBank/DDBJ whole genome shotgun (WGS) entry which is preliminary data.</text>
</comment>
<evidence type="ECO:0000256" key="1">
    <source>
        <dbReference type="SAM" id="MobiDB-lite"/>
    </source>
</evidence>
<dbReference type="Proteomes" id="UP000054653">
    <property type="component" value="Unassembled WGS sequence"/>
</dbReference>
<dbReference type="PANTHER" id="PTHR47331">
    <property type="entry name" value="PHD-TYPE DOMAIN-CONTAINING PROTEIN"/>
    <property type="match status" value="1"/>
</dbReference>
<reference evidence="2 3" key="1">
    <citation type="submission" date="2015-01" db="EMBL/GenBank/DDBJ databases">
        <title>Evolution of Trichinella species and genotypes.</title>
        <authorList>
            <person name="Korhonen P.K."/>
            <person name="Edoardo P."/>
            <person name="Giuseppe L.R."/>
            <person name="Gasser R.B."/>
        </authorList>
    </citation>
    <scope>NUCLEOTIDE SEQUENCE [LARGE SCALE GENOMIC DNA]</scope>
    <source>
        <strain evidence="2">ISS120</strain>
    </source>
</reference>
<accession>A0A0V1CRP8</accession>
<dbReference type="AlphaFoldDB" id="A0A0V1CRP8"/>
<name>A0A0V1CRP8_TRIBR</name>
<feature type="region of interest" description="Disordered" evidence="1">
    <location>
        <begin position="47"/>
        <end position="76"/>
    </location>
</feature>
<organism evidence="2 3">
    <name type="scientific">Trichinella britovi</name>
    <name type="common">Parasitic roundworm</name>
    <dbReference type="NCBI Taxonomy" id="45882"/>
    <lineage>
        <taxon>Eukaryota</taxon>
        <taxon>Metazoa</taxon>
        <taxon>Ecdysozoa</taxon>
        <taxon>Nematoda</taxon>
        <taxon>Enoplea</taxon>
        <taxon>Dorylaimia</taxon>
        <taxon>Trichinellida</taxon>
        <taxon>Trichinellidae</taxon>
        <taxon>Trichinella</taxon>
    </lineage>
</organism>
<evidence type="ECO:0000313" key="2">
    <source>
        <dbReference type="EMBL" id="KRY51952.1"/>
    </source>
</evidence>
<dbReference type="STRING" id="45882.A0A0V1CRP8"/>
<keyword evidence="3" id="KW-1185">Reference proteome</keyword>
<protein>
    <submittedName>
        <fullName evidence="2">Uncharacterized protein</fullName>
    </submittedName>
</protein>
<evidence type="ECO:0000313" key="3">
    <source>
        <dbReference type="Proteomes" id="UP000054653"/>
    </source>
</evidence>
<gene>
    <name evidence="2" type="ORF">T03_7981</name>
</gene>